<feature type="domain" description="Core-binding (CB)" evidence="7">
    <location>
        <begin position="1"/>
        <end position="76"/>
    </location>
</feature>
<evidence type="ECO:0000256" key="2">
    <source>
        <dbReference type="ARBA" id="ARBA00022908"/>
    </source>
</evidence>
<dbReference type="InterPro" id="IPR010998">
    <property type="entry name" value="Integrase_recombinase_N"/>
</dbReference>
<reference evidence="8 9" key="1">
    <citation type="submission" date="2019-07" db="EMBL/GenBank/DDBJ databases">
        <title>Whole genome shotgun sequence of Pseudonocardia asaccharolytica NBRC 16224.</title>
        <authorList>
            <person name="Hosoyama A."/>
            <person name="Uohara A."/>
            <person name="Ohji S."/>
            <person name="Ichikawa N."/>
        </authorList>
    </citation>
    <scope>NUCLEOTIDE SEQUENCE [LARGE SCALE GENOMIC DNA]</scope>
    <source>
        <strain evidence="8 9">NBRC 16224</strain>
    </source>
</reference>
<keyword evidence="2" id="KW-0229">DNA integration</keyword>
<dbReference type="InterPro" id="IPR050808">
    <property type="entry name" value="Phage_Integrase"/>
</dbReference>
<accession>A0A511D8B3</accession>
<dbReference type="RefSeq" id="WP_037058124.1">
    <property type="nucleotide sequence ID" value="NZ_AUII01000054.1"/>
</dbReference>
<evidence type="ECO:0008006" key="10">
    <source>
        <dbReference type="Google" id="ProtNLM"/>
    </source>
</evidence>
<evidence type="ECO:0000259" key="6">
    <source>
        <dbReference type="PROSITE" id="PS51898"/>
    </source>
</evidence>
<dbReference type="GO" id="GO:0006310">
    <property type="term" value="P:DNA recombination"/>
    <property type="evidence" value="ECO:0007669"/>
    <property type="project" value="UniProtKB-KW"/>
</dbReference>
<dbReference type="Pfam" id="PF22022">
    <property type="entry name" value="Phage_int_M"/>
    <property type="match status" value="1"/>
</dbReference>
<dbReference type="InterPro" id="IPR013762">
    <property type="entry name" value="Integrase-like_cat_sf"/>
</dbReference>
<keyword evidence="3 5" id="KW-0238">DNA-binding</keyword>
<feature type="domain" description="Tyr recombinase" evidence="6">
    <location>
        <begin position="98"/>
        <end position="229"/>
    </location>
</feature>
<evidence type="ECO:0000313" key="9">
    <source>
        <dbReference type="Proteomes" id="UP000321328"/>
    </source>
</evidence>
<dbReference type="InterPro" id="IPR053876">
    <property type="entry name" value="Phage_int_M"/>
</dbReference>
<dbReference type="InterPro" id="IPR011010">
    <property type="entry name" value="DNA_brk_join_enz"/>
</dbReference>
<dbReference type="AlphaFoldDB" id="A0A511D8B3"/>
<dbReference type="Proteomes" id="UP000321328">
    <property type="component" value="Unassembled WGS sequence"/>
</dbReference>
<dbReference type="PROSITE" id="PS51900">
    <property type="entry name" value="CB"/>
    <property type="match status" value="1"/>
</dbReference>
<dbReference type="SUPFAM" id="SSF56349">
    <property type="entry name" value="DNA breaking-rejoining enzymes"/>
    <property type="match status" value="1"/>
</dbReference>
<dbReference type="STRING" id="1123024.GCA_000423625_04967"/>
<name>A0A511D8B3_9PSEU</name>
<comment type="similarity">
    <text evidence="1">Belongs to the 'phage' integrase family.</text>
</comment>
<dbReference type="PROSITE" id="PS51898">
    <property type="entry name" value="TYR_RECOMBINASE"/>
    <property type="match status" value="1"/>
</dbReference>
<dbReference type="EMBL" id="BJVI01000159">
    <property type="protein sequence ID" value="GEL21039.1"/>
    <property type="molecule type" value="Genomic_DNA"/>
</dbReference>
<evidence type="ECO:0000256" key="1">
    <source>
        <dbReference type="ARBA" id="ARBA00008857"/>
    </source>
</evidence>
<comment type="caution">
    <text evidence="8">The sequence shown here is derived from an EMBL/GenBank/DDBJ whole genome shotgun (WGS) entry which is preliminary data.</text>
</comment>
<evidence type="ECO:0000256" key="5">
    <source>
        <dbReference type="PROSITE-ProRule" id="PRU01248"/>
    </source>
</evidence>
<evidence type="ECO:0000259" key="7">
    <source>
        <dbReference type="PROSITE" id="PS51900"/>
    </source>
</evidence>
<dbReference type="PANTHER" id="PTHR30629:SF2">
    <property type="entry name" value="PROPHAGE INTEGRASE INTS-RELATED"/>
    <property type="match status" value="1"/>
</dbReference>
<evidence type="ECO:0000256" key="3">
    <source>
        <dbReference type="ARBA" id="ARBA00023125"/>
    </source>
</evidence>
<protein>
    <recommendedName>
        <fullName evidence="10">Core-binding (CB) domain-containing protein</fullName>
    </recommendedName>
</protein>
<dbReference type="GO" id="GO:0003677">
    <property type="term" value="F:DNA binding"/>
    <property type="evidence" value="ECO:0007669"/>
    <property type="project" value="UniProtKB-UniRule"/>
</dbReference>
<dbReference type="Gene3D" id="1.10.150.130">
    <property type="match status" value="1"/>
</dbReference>
<gene>
    <name evidence="8" type="ORF">PA7_48760</name>
</gene>
<proteinExistence type="inferred from homology"/>
<dbReference type="GO" id="GO:0015074">
    <property type="term" value="P:DNA integration"/>
    <property type="evidence" value="ECO:0007669"/>
    <property type="project" value="UniProtKB-KW"/>
</dbReference>
<dbReference type="InterPro" id="IPR044068">
    <property type="entry name" value="CB"/>
</dbReference>
<keyword evidence="4" id="KW-0233">DNA recombination</keyword>
<dbReference type="PANTHER" id="PTHR30629">
    <property type="entry name" value="PROPHAGE INTEGRASE"/>
    <property type="match status" value="1"/>
</dbReference>
<dbReference type="Gene3D" id="1.10.443.10">
    <property type="entry name" value="Intergrase catalytic core"/>
    <property type="match status" value="1"/>
</dbReference>
<evidence type="ECO:0000256" key="4">
    <source>
        <dbReference type="ARBA" id="ARBA00023172"/>
    </source>
</evidence>
<organism evidence="8 9">
    <name type="scientific">Pseudonocardia asaccharolytica DSM 44247 = NBRC 16224</name>
    <dbReference type="NCBI Taxonomy" id="1123024"/>
    <lineage>
        <taxon>Bacteria</taxon>
        <taxon>Bacillati</taxon>
        <taxon>Actinomycetota</taxon>
        <taxon>Actinomycetes</taxon>
        <taxon>Pseudonocardiales</taxon>
        <taxon>Pseudonocardiaceae</taxon>
        <taxon>Pseudonocardia</taxon>
    </lineage>
</organism>
<sequence length="229" mass="25233">MHDWLAFGLSGRAPSTVANYRTIAETHIVNQLGARRLRDLTADDVDRWLRAEARTVSTRTVRLMHSLLNRAVRHAMARDKVKRNVVSICSPPAGRAGRSSKSLTLEQATARLKAAESSPLRAYIVLSLLTGVRTEELRALRWADVDLTGDPDATPPVPPSISVVRSVRIGGDTKTRKSRRRLGMPLEHISRLVGHSGTAITEAVYRQQLRPVLEHGATAMDDIFPVADP</sequence>
<keyword evidence="9" id="KW-1185">Reference proteome</keyword>
<dbReference type="InterPro" id="IPR002104">
    <property type="entry name" value="Integrase_catalytic"/>
</dbReference>
<evidence type="ECO:0000313" key="8">
    <source>
        <dbReference type="EMBL" id="GEL21039.1"/>
    </source>
</evidence>